<sequence length="207" mass="22206">MLNKKFTFSKPAVLPSSSRQQPASSHGNSIGRATPHRSTAMEADAEDDDFQPAQRKPSSNRGKSGSAGFVERELPGMRRGESPKPLPRNFGQFEATASTHASRMTDTTSTSVEASGHTTPRPIPPVALRPPTPSAALTATTFISPPLLPSLPQSHPPRDSADSSQPTSTLMALKHSLEEQRKDLAERILDGGGEMDSKELGDLKETR</sequence>
<feature type="region of interest" description="Disordered" evidence="1">
    <location>
        <begin position="1"/>
        <end position="207"/>
    </location>
</feature>
<gene>
    <name evidence="2" type="ORF">M427DRAFT_279927</name>
</gene>
<organism evidence="2 3">
    <name type="scientific">Gonapodya prolifera (strain JEL478)</name>
    <name type="common">Monoblepharis prolifera</name>
    <dbReference type="NCBI Taxonomy" id="1344416"/>
    <lineage>
        <taxon>Eukaryota</taxon>
        <taxon>Fungi</taxon>
        <taxon>Fungi incertae sedis</taxon>
        <taxon>Chytridiomycota</taxon>
        <taxon>Chytridiomycota incertae sedis</taxon>
        <taxon>Monoblepharidomycetes</taxon>
        <taxon>Monoblepharidales</taxon>
        <taxon>Gonapodyaceae</taxon>
        <taxon>Gonapodya</taxon>
    </lineage>
</organism>
<dbReference type="EMBL" id="KQ965732">
    <property type="protein sequence ID" value="KXS21835.1"/>
    <property type="molecule type" value="Genomic_DNA"/>
</dbReference>
<proteinExistence type="predicted"/>
<feature type="compositionally biased region" description="Polar residues" evidence="1">
    <location>
        <begin position="15"/>
        <end position="28"/>
    </location>
</feature>
<accession>A0A139AZD0</accession>
<evidence type="ECO:0000256" key="1">
    <source>
        <dbReference type="SAM" id="MobiDB-lite"/>
    </source>
</evidence>
<feature type="compositionally biased region" description="Low complexity" evidence="1">
    <location>
        <begin position="134"/>
        <end position="153"/>
    </location>
</feature>
<feature type="compositionally biased region" description="Basic and acidic residues" evidence="1">
    <location>
        <begin position="70"/>
        <end position="82"/>
    </location>
</feature>
<dbReference type="Proteomes" id="UP000070544">
    <property type="component" value="Unassembled WGS sequence"/>
</dbReference>
<feature type="compositionally biased region" description="Basic and acidic residues" evidence="1">
    <location>
        <begin position="175"/>
        <end position="207"/>
    </location>
</feature>
<reference evidence="2 3" key="1">
    <citation type="journal article" date="2015" name="Genome Biol. Evol.">
        <title>Phylogenomic analyses indicate that early fungi evolved digesting cell walls of algal ancestors of land plants.</title>
        <authorList>
            <person name="Chang Y."/>
            <person name="Wang S."/>
            <person name="Sekimoto S."/>
            <person name="Aerts A.L."/>
            <person name="Choi C."/>
            <person name="Clum A."/>
            <person name="LaButti K.M."/>
            <person name="Lindquist E.A."/>
            <person name="Yee Ngan C."/>
            <person name="Ohm R.A."/>
            <person name="Salamov A.A."/>
            <person name="Grigoriev I.V."/>
            <person name="Spatafora J.W."/>
            <person name="Berbee M.L."/>
        </authorList>
    </citation>
    <scope>NUCLEOTIDE SEQUENCE [LARGE SCALE GENOMIC DNA]</scope>
    <source>
        <strain evidence="2 3">JEL478</strain>
    </source>
</reference>
<keyword evidence="3" id="KW-1185">Reference proteome</keyword>
<dbReference type="AlphaFoldDB" id="A0A139AZD0"/>
<feature type="compositionally biased region" description="Pro residues" evidence="1">
    <location>
        <begin position="121"/>
        <end position="133"/>
    </location>
</feature>
<feature type="compositionally biased region" description="Polar residues" evidence="1">
    <location>
        <begin position="95"/>
        <end position="118"/>
    </location>
</feature>
<name>A0A139AZD0_GONPJ</name>
<evidence type="ECO:0000313" key="3">
    <source>
        <dbReference type="Proteomes" id="UP000070544"/>
    </source>
</evidence>
<protein>
    <submittedName>
        <fullName evidence="2">Uncharacterized protein</fullName>
    </submittedName>
</protein>
<evidence type="ECO:0000313" key="2">
    <source>
        <dbReference type="EMBL" id="KXS21835.1"/>
    </source>
</evidence>